<dbReference type="AlphaFoldDB" id="A6DGN3"/>
<dbReference type="STRING" id="313628.LNTAR_23209"/>
<evidence type="ECO:0000256" key="2">
    <source>
        <dbReference type="SAM" id="SignalP"/>
    </source>
</evidence>
<feature type="domain" description="EF-hand" evidence="3">
    <location>
        <begin position="803"/>
        <end position="827"/>
    </location>
</feature>
<dbReference type="GO" id="GO:0005509">
    <property type="term" value="F:calcium ion binding"/>
    <property type="evidence" value="ECO:0007669"/>
    <property type="project" value="InterPro"/>
</dbReference>
<protein>
    <submittedName>
        <fullName evidence="4">Putative large multi-functional protein</fullName>
    </submittedName>
</protein>
<dbReference type="SUPFAM" id="SSF47473">
    <property type="entry name" value="EF-hand"/>
    <property type="match status" value="1"/>
</dbReference>
<evidence type="ECO:0000313" key="5">
    <source>
        <dbReference type="Proteomes" id="UP000004947"/>
    </source>
</evidence>
<name>A6DGN3_9BACT</name>
<feature type="region of interest" description="Disordered" evidence="1">
    <location>
        <begin position="778"/>
        <end position="800"/>
    </location>
</feature>
<dbReference type="eggNOG" id="COG2133">
    <property type="taxonomic scope" value="Bacteria"/>
</dbReference>
<dbReference type="Pfam" id="PF06439">
    <property type="entry name" value="3keto-disac_hyd"/>
    <property type="match status" value="1"/>
</dbReference>
<dbReference type="RefSeq" id="WP_007277070.1">
    <property type="nucleotide sequence ID" value="NZ_ABCK01000002.1"/>
</dbReference>
<reference evidence="4 5" key="1">
    <citation type="journal article" date="2010" name="J. Bacteriol.">
        <title>Genome sequence of Lentisphaera araneosa HTCC2155T, the type species of the order Lentisphaerales in the phylum Lentisphaerae.</title>
        <authorList>
            <person name="Thrash J.C."/>
            <person name="Cho J.C."/>
            <person name="Vergin K.L."/>
            <person name="Morris R.M."/>
            <person name="Giovannoni S.J."/>
        </authorList>
    </citation>
    <scope>NUCLEOTIDE SEQUENCE [LARGE SCALE GENOMIC DNA]</scope>
    <source>
        <strain evidence="4 5">HTCC2155</strain>
    </source>
</reference>
<evidence type="ECO:0000313" key="4">
    <source>
        <dbReference type="EMBL" id="EDM29350.1"/>
    </source>
</evidence>
<dbReference type="InterPro" id="IPR011042">
    <property type="entry name" value="6-blade_b-propeller_TolB-like"/>
</dbReference>
<comment type="caution">
    <text evidence="4">The sequence shown here is derived from an EMBL/GenBank/DDBJ whole genome shotgun (WGS) entry which is preliminary data.</text>
</comment>
<feature type="signal peptide" evidence="2">
    <location>
        <begin position="1"/>
        <end position="20"/>
    </location>
</feature>
<dbReference type="OrthoDB" id="176168at2"/>
<gene>
    <name evidence="4" type="ORF">LNTAR_23209</name>
</gene>
<dbReference type="Gene3D" id="1.10.238.10">
    <property type="entry name" value="EF-hand"/>
    <property type="match status" value="1"/>
</dbReference>
<keyword evidence="5" id="KW-1185">Reference proteome</keyword>
<dbReference type="InterPro" id="IPR002048">
    <property type="entry name" value="EF_hand_dom"/>
</dbReference>
<dbReference type="InterPro" id="IPR011041">
    <property type="entry name" value="Quinoprot_gluc/sorb_DH_b-prop"/>
</dbReference>
<dbReference type="InterPro" id="IPR011992">
    <property type="entry name" value="EF-hand-dom_pair"/>
</dbReference>
<keyword evidence="2" id="KW-0732">Signal</keyword>
<dbReference type="Gene3D" id="2.120.10.30">
    <property type="entry name" value="TolB, C-terminal domain"/>
    <property type="match status" value="1"/>
</dbReference>
<dbReference type="GO" id="GO:0016787">
    <property type="term" value="F:hydrolase activity"/>
    <property type="evidence" value="ECO:0007669"/>
    <property type="project" value="InterPro"/>
</dbReference>
<dbReference type="PANTHER" id="PTHR33546:SF1">
    <property type="entry name" value="LARGE, MULTIFUNCTIONAL SECRETED PROTEIN"/>
    <property type="match status" value="1"/>
</dbReference>
<dbReference type="SUPFAM" id="SSF50952">
    <property type="entry name" value="Soluble quinoprotein glucose dehydrogenase"/>
    <property type="match status" value="1"/>
</dbReference>
<dbReference type="PROSITE" id="PS50222">
    <property type="entry name" value="EF_HAND_2"/>
    <property type="match status" value="1"/>
</dbReference>
<evidence type="ECO:0000256" key="1">
    <source>
        <dbReference type="SAM" id="MobiDB-lite"/>
    </source>
</evidence>
<dbReference type="EMBL" id="ABCK01000002">
    <property type="protein sequence ID" value="EDM29350.1"/>
    <property type="molecule type" value="Genomic_DNA"/>
</dbReference>
<dbReference type="PANTHER" id="PTHR33546">
    <property type="entry name" value="LARGE, MULTIFUNCTIONAL SECRETED PROTEIN-RELATED"/>
    <property type="match status" value="1"/>
</dbReference>
<proteinExistence type="predicted"/>
<dbReference type="Proteomes" id="UP000004947">
    <property type="component" value="Unassembled WGS sequence"/>
</dbReference>
<sequence>MKKIILTLTLLIQTTLFAEAPDGYKVETIPLPKGAVTLLGVCEKDDQTIAICTWEGQIWEYTNGQWHLFAEDLMEPNGIYYDKKEQAYYLAQKPELTRVKDSNGDGKADLYETICAEFGYTKGYHEYHFGPVVDKLGRKYASLNLSARKVDGKGLEVRAGRPGEHGVMVYTAPYRGWVYRSDRQGHMHPIASGFRSPCGIGMSPQDEIFVTDNQGDWMADCALFHVQEGKFYGHPGSLAARPDFDEEKILNMKIEDFDKIRTPPAIWLPRNQISNSPGSPVWDTTEGKFGHFKGQFFIGDQSLSNLIRCGLEEVNGAYQGWCVKFLDGTQSGTVKMEFDKDGNLWTAQVGRGWRSRGGKRTSLQKVSWDGSTVPFEIYEVNLTKNGFRITFTEPLTKEVAPLVKSWHYNYWAIYGSDRMEEKELPIQALKLSKDKKVLDIQVKLETNKIYELNFPEMTSAKNKKLLNRSAFYTLNHLLTSQKKPKRVKALIPGSGWRKNDGRRPAPAVVKPKSFEETKVKTPKNAVILDQSKWANPNWQTDTPGLWKRGKGNFSTKEAYGDARIHIEFMVDKSDDPKSVGQLYGNSGIFLMSGYEIQVMNSFENPTTADGSCGSIWGQQPPLVNASRPPGKWQSYDILMKAPVFNEDGELLEPMRATIFHNGELIHNDAWFYGQVNKPYQAHGKRPLMIQDHKGSDVFFRNMWIIADVDYEKNLDSFRLGLNETPKVKKVPRPISAISRPMVGRMDKNSDEIISHKEFTSFWRSIFDHDDKDHDGLLSPKEFPHKGPFREADKNKDNKLTREEHISVYEGQFHGLDKNKDGKIDYQD</sequence>
<organism evidence="4 5">
    <name type="scientific">Lentisphaera araneosa HTCC2155</name>
    <dbReference type="NCBI Taxonomy" id="313628"/>
    <lineage>
        <taxon>Bacteria</taxon>
        <taxon>Pseudomonadati</taxon>
        <taxon>Lentisphaerota</taxon>
        <taxon>Lentisphaeria</taxon>
        <taxon>Lentisphaerales</taxon>
        <taxon>Lentisphaeraceae</taxon>
        <taxon>Lentisphaera</taxon>
    </lineage>
</organism>
<dbReference type="InterPro" id="IPR010496">
    <property type="entry name" value="AL/BT2_dom"/>
</dbReference>
<feature type="chain" id="PRO_5002693923" evidence="2">
    <location>
        <begin position="21"/>
        <end position="827"/>
    </location>
</feature>
<evidence type="ECO:0000259" key="3">
    <source>
        <dbReference type="PROSITE" id="PS50222"/>
    </source>
</evidence>
<dbReference type="Gene3D" id="2.60.120.560">
    <property type="entry name" value="Exo-inulinase, domain 1"/>
    <property type="match status" value="1"/>
</dbReference>
<accession>A6DGN3</accession>
<dbReference type="CDD" id="cd00051">
    <property type="entry name" value="EFh"/>
    <property type="match status" value="1"/>
</dbReference>